<dbReference type="STRING" id="665004.AC529_08315"/>
<sequence>MGPTLVVAVHGTRDVRGTEVAYALVERVAGCVGVPVRVAFADVRDPDVGAVAGAVAGPVVVVPAFLSSGYHVRVDIPAQLARAGRADAVVTEALGADRRLVAGAASRLVEAGWRRGDAVVLAAAGSSDAGALAEVEGVAGRLGRLLGVPVRVAYAATASPRVGEVVAAARAAGHARVAVASWLLAPGLFHTRVVESGADVVAAPLGAARGVVEAVVERYRHAVSAFLV</sequence>
<dbReference type="GO" id="GO:0046872">
    <property type="term" value="F:metal ion binding"/>
    <property type="evidence" value="ECO:0007669"/>
    <property type="project" value="UniProtKB-KW"/>
</dbReference>
<keyword evidence="4" id="KW-1185">Reference proteome</keyword>
<dbReference type="RefSeq" id="WP_068755984.1">
    <property type="nucleotide sequence ID" value="NZ_KQ950181.1"/>
</dbReference>
<keyword evidence="1" id="KW-0479">Metal-binding</keyword>
<evidence type="ECO:0000313" key="3">
    <source>
        <dbReference type="EMBL" id="KUP97172.1"/>
    </source>
</evidence>
<dbReference type="PANTHER" id="PTHR33542:SF5">
    <property type="entry name" value="FERROCHELATASE CHE1"/>
    <property type="match status" value="1"/>
</dbReference>
<dbReference type="Gene3D" id="3.40.50.1400">
    <property type="match status" value="2"/>
</dbReference>
<reference evidence="4" key="1">
    <citation type="journal article" date="2017" name="Acta Aliment.">
        <title>Plant polysaccharide degrading enzyme system of Thermpbifida cellulosilytica TB100 revealed by de novo genome project data.</title>
        <authorList>
            <person name="Toth A."/>
            <person name="Baka E."/>
            <person name="Luzics S."/>
            <person name="Bata-Vidacs I."/>
            <person name="Nagy I."/>
            <person name="Balint B."/>
            <person name="Herceg R."/>
            <person name="Olasz F."/>
            <person name="Wilk T."/>
            <person name="Nagy T."/>
            <person name="Kriszt B."/>
            <person name="Nagy I."/>
            <person name="Kukolya J."/>
        </authorList>
    </citation>
    <scope>NUCLEOTIDE SEQUENCE [LARGE SCALE GENOMIC DNA]</scope>
    <source>
        <strain evidence="4">TB100</strain>
    </source>
</reference>
<protein>
    <submittedName>
        <fullName evidence="3">Cobalamin biosynthesis protein CbiX</fullName>
    </submittedName>
</protein>
<dbReference type="OrthoDB" id="7345302at2"/>
<gene>
    <name evidence="3" type="ORF">AC529_08315</name>
</gene>
<dbReference type="EMBL" id="LGEM01000036">
    <property type="protein sequence ID" value="KUP97172.1"/>
    <property type="molecule type" value="Genomic_DNA"/>
</dbReference>
<dbReference type="InterPro" id="IPR002762">
    <property type="entry name" value="CbiX-like"/>
</dbReference>
<evidence type="ECO:0000313" key="4">
    <source>
        <dbReference type="Proteomes" id="UP000074382"/>
    </source>
</evidence>
<evidence type="ECO:0000256" key="2">
    <source>
        <dbReference type="ARBA" id="ARBA00023239"/>
    </source>
</evidence>
<accession>A0A147KIP6</accession>
<dbReference type="AlphaFoldDB" id="A0A147KIP6"/>
<organism evidence="3 4">
    <name type="scientific">Thermobifida cellulosilytica TB100</name>
    <dbReference type="NCBI Taxonomy" id="665004"/>
    <lineage>
        <taxon>Bacteria</taxon>
        <taxon>Bacillati</taxon>
        <taxon>Actinomycetota</taxon>
        <taxon>Actinomycetes</taxon>
        <taxon>Streptosporangiales</taxon>
        <taxon>Nocardiopsidaceae</taxon>
        <taxon>Thermobifida</taxon>
    </lineage>
</organism>
<keyword evidence="2" id="KW-0456">Lyase</keyword>
<dbReference type="Proteomes" id="UP000074382">
    <property type="component" value="Unassembled WGS sequence"/>
</dbReference>
<comment type="caution">
    <text evidence="3">The sequence shown here is derived from an EMBL/GenBank/DDBJ whole genome shotgun (WGS) entry which is preliminary data.</text>
</comment>
<name>A0A147KIP6_THECS</name>
<dbReference type="SUPFAM" id="SSF53800">
    <property type="entry name" value="Chelatase"/>
    <property type="match status" value="1"/>
</dbReference>
<dbReference type="PANTHER" id="PTHR33542">
    <property type="entry name" value="SIROHYDROCHLORIN FERROCHELATASE, CHLOROPLASTIC"/>
    <property type="match status" value="1"/>
</dbReference>
<dbReference type="PATRIC" id="fig|665004.4.peg.2081"/>
<evidence type="ECO:0000256" key="1">
    <source>
        <dbReference type="ARBA" id="ARBA00022723"/>
    </source>
</evidence>
<proteinExistence type="predicted"/>
<dbReference type="Pfam" id="PF01903">
    <property type="entry name" value="CbiX"/>
    <property type="match status" value="2"/>
</dbReference>
<dbReference type="InterPro" id="IPR050963">
    <property type="entry name" value="Sirohydro_Cobaltochel/CbiX"/>
</dbReference>
<dbReference type="GO" id="GO:0016829">
    <property type="term" value="F:lyase activity"/>
    <property type="evidence" value="ECO:0007669"/>
    <property type="project" value="UniProtKB-KW"/>
</dbReference>